<accession>A0A9X9LU70</accession>
<feature type="compositionally biased region" description="Polar residues" evidence="1">
    <location>
        <begin position="109"/>
        <end position="119"/>
    </location>
</feature>
<evidence type="ECO:0000313" key="3">
    <source>
        <dbReference type="Proteomes" id="UP000269945"/>
    </source>
</evidence>
<dbReference type="EMBL" id="CYRY02017947">
    <property type="protein sequence ID" value="VCW94790.1"/>
    <property type="molecule type" value="Genomic_DNA"/>
</dbReference>
<evidence type="ECO:0000256" key="1">
    <source>
        <dbReference type="SAM" id="MobiDB-lite"/>
    </source>
</evidence>
<proteinExistence type="predicted"/>
<gene>
    <name evidence="2" type="ORF">BN2614_LOCUS1</name>
</gene>
<evidence type="ECO:0000313" key="2">
    <source>
        <dbReference type="EMBL" id="VCW94790.1"/>
    </source>
</evidence>
<organism evidence="2 3">
    <name type="scientific">Gulo gulo</name>
    <name type="common">Wolverine</name>
    <name type="synonym">Gluton</name>
    <dbReference type="NCBI Taxonomy" id="48420"/>
    <lineage>
        <taxon>Eukaryota</taxon>
        <taxon>Metazoa</taxon>
        <taxon>Chordata</taxon>
        <taxon>Craniata</taxon>
        <taxon>Vertebrata</taxon>
        <taxon>Euteleostomi</taxon>
        <taxon>Mammalia</taxon>
        <taxon>Eutheria</taxon>
        <taxon>Laurasiatheria</taxon>
        <taxon>Carnivora</taxon>
        <taxon>Caniformia</taxon>
        <taxon>Musteloidea</taxon>
        <taxon>Mustelidae</taxon>
        <taxon>Guloninae</taxon>
        <taxon>Gulo</taxon>
    </lineage>
</organism>
<reference evidence="2 3" key="1">
    <citation type="submission" date="2018-10" db="EMBL/GenBank/DDBJ databases">
        <authorList>
            <person name="Ekblom R."/>
            <person name="Jareborg N."/>
        </authorList>
    </citation>
    <scope>NUCLEOTIDE SEQUENCE [LARGE SCALE GENOMIC DNA]</scope>
    <source>
        <tissue evidence="2">Muscle</tissue>
    </source>
</reference>
<keyword evidence="3" id="KW-1185">Reference proteome</keyword>
<comment type="caution">
    <text evidence="2">The sequence shown here is derived from an EMBL/GenBank/DDBJ whole genome shotgun (WGS) entry which is preliminary data.</text>
</comment>
<feature type="region of interest" description="Disordered" evidence="1">
    <location>
        <begin position="100"/>
        <end position="119"/>
    </location>
</feature>
<dbReference type="AlphaFoldDB" id="A0A9X9LU70"/>
<feature type="region of interest" description="Disordered" evidence="1">
    <location>
        <begin position="47"/>
        <end position="67"/>
    </location>
</feature>
<sequence>MGEGGREHILHVSPLPSLQLPFRTTLEKPVYLCMSSPGPEVHIVLISTSPAPNSNPHPADSPPALKQMGEYTDSFQQPLHPPSLVLLGFVFPVTRIKRTDNFHADESNDTTGFSRTSQL</sequence>
<protein>
    <submittedName>
        <fullName evidence="2">Uncharacterized protein</fullName>
    </submittedName>
</protein>
<name>A0A9X9LU70_GULGU</name>
<dbReference type="Proteomes" id="UP000269945">
    <property type="component" value="Unassembled WGS sequence"/>
</dbReference>